<evidence type="ECO:0000313" key="3">
    <source>
        <dbReference type="EMBL" id="CAB4919744.1"/>
    </source>
</evidence>
<dbReference type="PANTHER" id="PTHR21240:SF28">
    <property type="entry name" value="ISO-OROTATE DECARBOXYLASE (EUROFUNG)"/>
    <property type="match status" value="1"/>
</dbReference>
<evidence type="ECO:0000256" key="1">
    <source>
        <dbReference type="ARBA" id="ARBA00023239"/>
    </source>
</evidence>
<dbReference type="Pfam" id="PF04909">
    <property type="entry name" value="Amidohydro_2"/>
    <property type="match status" value="1"/>
</dbReference>
<reference evidence="3" key="1">
    <citation type="submission" date="2020-05" db="EMBL/GenBank/DDBJ databases">
        <authorList>
            <person name="Chiriac C."/>
            <person name="Salcher M."/>
            <person name="Ghai R."/>
            <person name="Kavagutti S V."/>
        </authorList>
    </citation>
    <scope>NUCLEOTIDE SEQUENCE</scope>
</reference>
<dbReference type="SUPFAM" id="SSF51556">
    <property type="entry name" value="Metallo-dependent hydrolases"/>
    <property type="match status" value="1"/>
</dbReference>
<feature type="domain" description="Amidohydrolase-related" evidence="2">
    <location>
        <begin position="4"/>
        <end position="304"/>
    </location>
</feature>
<dbReference type="GO" id="GO:0019748">
    <property type="term" value="P:secondary metabolic process"/>
    <property type="evidence" value="ECO:0007669"/>
    <property type="project" value="TreeGrafter"/>
</dbReference>
<organism evidence="3">
    <name type="scientific">freshwater metagenome</name>
    <dbReference type="NCBI Taxonomy" id="449393"/>
    <lineage>
        <taxon>unclassified sequences</taxon>
        <taxon>metagenomes</taxon>
        <taxon>ecological metagenomes</taxon>
    </lineage>
</organism>
<proteinExistence type="predicted"/>
<dbReference type="InterPro" id="IPR006680">
    <property type="entry name" value="Amidohydro-rel"/>
</dbReference>
<dbReference type="PANTHER" id="PTHR21240">
    <property type="entry name" value="2-AMINO-3-CARBOXYLMUCONATE-6-SEMIALDEHYDE DECARBOXYLASE"/>
    <property type="match status" value="1"/>
</dbReference>
<protein>
    <submittedName>
        <fullName evidence="3">Unannotated protein</fullName>
    </submittedName>
</protein>
<keyword evidence="1" id="KW-0456">Lyase</keyword>
<dbReference type="InterPro" id="IPR032466">
    <property type="entry name" value="Metal_Hydrolase"/>
</dbReference>
<accession>A0A6J7HIS6</accession>
<gene>
    <name evidence="3" type="ORF">UFOPK3610_01338</name>
</gene>
<dbReference type="Gene3D" id="3.20.20.140">
    <property type="entry name" value="Metal-dependent hydrolases"/>
    <property type="match status" value="1"/>
</dbReference>
<dbReference type="InterPro" id="IPR032465">
    <property type="entry name" value="ACMSD"/>
</dbReference>
<dbReference type="EMBL" id="CAFBMR010000059">
    <property type="protein sequence ID" value="CAB4919744.1"/>
    <property type="molecule type" value="Genomic_DNA"/>
</dbReference>
<sequence length="304" mass="33395">MTTVDVHVHLYPPQWREFGKMPEPMFDLDGLLRRLDDGGVEKAIVSDPHIWYGGLDVMDIAQTRVYNDFVAGLSQRTGGRVIGMASASPWRGEEHLAEALRGVVELGLVGVAIPTSDQGSYLDSVPESFWLEMAGRGIPIFLHPAGSIIGQELMGEYRLGEVCGRPLDTTVTLARAILTGVLERYDLKLLCPHAGGAICTVADRLDFGHELRDYAPLGPWGPVHLPHPPSHYVRKLWLDTVTFGARALRVAQETVGSQQLCFGTDGPPVPFDIKRHRDYVEEVIPEGPERVAVMGGNAERLFGL</sequence>
<dbReference type="AlphaFoldDB" id="A0A6J7HIS6"/>
<dbReference type="GO" id="GO:0016831">
    <property type="term" value="F:carboxy-lyase activity"/>
    <property type="evidence" value="ECO:0007669"/>
    <property type="project" value="InterPro"/>
</dbReference>
<evidence type="ECO:0000259" key="2">
    <source>
        <dbReference type="Pfam" id="PF04909"/>
    </source>
</evidence>
<dbReference type="GO" id="GO:0016787">
    <property type="term" value="F:hydrolase activity"/>
    <property type="evidence" value="ECO:0007669"/>
    <property type="project" value="InterPro"/>
</dbReference>
<name>A0A6J7HIS6_9ZZZZ</name>
<dbReference type="GO" id="GO:0005737">
    <property type="term" value="C:cytoplasm"/>
    <property type="evidence" value="ECO:0007669"/>
    <property type="project" value="TreeGrafter"/>
</dbReference>